<feature type="compositionally biased region" description="Basic and acidic residues" evidence="1">
    <location>
        <begin position="122"/>
        <end position="132"/>
    </location>
</feature>
<gene>
    <name evidence="2" type="ORF">RFI_34925</name>
</gene>
<dbReference type="GO" id="GO:0016887">
    <property type="term" value="F:ATP hydrolysis activity"/>
    <property type="evidence" value="ECO:0007669"/>
    <property type="project" value="InterPro"/>
</dbReference>
<comment type="caution">
    <text evidence="2">The sequence shown here is derived from an EMBL/GenBank/DDBJ whole genome shotgun (WGS) entry which is preliminary data.</text>
</comment>
<organism evidence="2 3">
    <name type="scientific">Reticulomyxa filosa</name>
    <dbReference type="NCBI Taxonomy" id="46433"/>
    <lineage>
        <taxon>Eukaryota</taxon>
        <taxon>Sar</taxon>
        <taxon>Rhizaria</taxon>
        <taxon>Retaria</taxon>
        <taxon>Foraminifera</taxon>
        <taxon>Monothalamids</taxon>
        <taxon>Reticulomyxidae</taxon>
        <taxon>Reticulomyxa</taxon>
    </lineage>
</organism>
<reference evidence="2 3" key="1">
    <citation type="journal article" date="2013" name="Curr. Biol.">
        <title>The Genome of the Foraminiferan Reticulomyxa filosa.</title>
        <authorList>
            <person name="Glockner G."/>
            <person name="Hulsmann N."/>
            <person name="Schleicher M."/>
            <person name="Noegel A.A."/>
            <person name="Eichinger L."/>
            <person name="Gallinger C."/>
            <person name="Pawlowski J."/>
            <person name="Sierra R."/>
            <person name="Euteneuer U."/>
            <person name="Pillet L."/>
            <person name="Moustafa A."/>
            <person name="Platzer M."/>
            <person name="Groth M."/>
            <person name="Szafranski K."/>
            <person name="Schliwa M."/>
        </authorList>
    </citation>
    <scope>NUCLEOTIDE SEQUENCE [LARGE SCALE GENOMIC DNA]</scope>
</reference>
<dbReference type="PANTHER" id="PTHR22605">
    <property type="entry name" value="RZ-TYPE DOMAIN-CONTAINING PROTEIN"/>
    <property type="match status" value="1"/>
</dbReference>
<evidence type="ECO:0000313" key="3">
    <source>
        <dbReference type="Proteomes" id="UP000023152"/>
    </source>
</evidence>
<dbReference type="PANTHER" id="PTHR22605:SF1">
    <property type="entry name" value="RZ-TYPE DOMAIN-CONTAINING PROTEIN"/>
    <property type="match status" value="1"/>
</dbReference>
<evidence type="ECO:0000256" key="1">
    <source>
        <dbReference type="SAM" id="MobiDB-lite"/>
    </source>
</evidence>
<dbReference type="GO" id="GO:0004842">
    <property type="term" value="F:ubiquitin-protein transferase activity"/>
    <property type="evidence" value="ECO:0007669"/>
    <property type="project" value="InterPro"/>
</dbReference>
<dbReference type="Proteomes" id="UP000023152">
    <property type="component" value="Unassembled WGS sequence"/>
</dbReference>
<evidence type="ECO:0000313" key="2">
    <source>
        <dbReference type="EMBL" id="ETO02506.1"/>
    </source>
</evidence>
<feature type="region of interest" description="Disordered" evidence="1">
    <location>
        <begin position="122"/>
        <end position="141"/>
    </location>
</feature>
<dbReference type="EMBL" id="ASPP01035627">
    <property type="protein sequence ID" value="ETO02506.1"/>
    <property type="molecule type" value="Genomic_DNA"/>
</dbReference>
<protein>
    <recommendedName>
        <fullName evidence="4">ATPase AAA-type core domain-containing protein</fullName>
    </recommendedName>
</protein>
<feature type="non-terminal residue" evidence="2">
    <location>
        <position position="211"/>
    </location>
</feature>
<evidence type="ECO:0008006" key="4">
    <source>
        <dbReference type="Google" id="ProtNLM"/>
    </source>
</evidence>
<keyword evidence="3" id="KW-1185">Reference proteome</keyword>
<feature type="non-terminal residue" evidence="2">
    <location>
        <position position="1"/>
    </location>
</feature>
<dbReference type="InterPro" id="IPR031248">
    <property type="entry name" value="RNF213"/>
</dbReference>
<proteinExistence type="predicted"/>
<dbReference type="AlphaFoldDB" id="X6LMC0"/>
<accession>X6LMC0</accession>
<name>X6LMC0_RETFI</name>
<sequence>CYYYRLNRSQREKYNELISTKTIQYNINIKLDLIVKREQDRYIRALTIPPGIATNRAFSENLFVMLVGLATKTPTIIVGRPVFIVVLYAKINLLKYTDIIPMLKKRWDDAVEFQDTLRKVAKQKEGDKKKDPISPAGNAANATSNRSVVLWLDEVGLAEHSPHRPLKVLHKLLEDGNPTIAFIGLSNWKLDAAKMNRMVLHQVTQPDDQEL</sequence>